<proteinExistence type="predicted"/>
<dbReference type="RefSeq" id="XP_004335819.1">
    <property type="nucleotide sequence ID" value="XM_004335771.1"/>
</dbReference>
<accession>L8GNJ2</accession>
<name>L8GNJ2_ACACF</name>
<protein>
    <recommendedName>
        <fullName evidence="4">SPRY domain containing protein</fullName>
    </recommendedName>
</protein>
<organism evidence="2 3">
    <name type="scientific">Acanthamoeba castellanii (strain ATCC 30010 / Neff)</name>
    <dbReference type="NCBI Taxonomy" id="1257118"/>
    <lineage>
        <taxon>Eukaryota</taxon>
        <taxon>Amoebozoa</taxon>
        <taxon>Discosea</taxon>
        <taxon>Longamoebia</taxon>
        <taxon>Centramoebida</taxon>
        <taxon>Acanthamoebidae</taxon>
        <taxon>Acanthamoeba</taxon>
    </lineage>
</organism>
<dbReference type="InterPro" id="IPR043136">
    <property type="entry name" value="B30.2/SPRY_sf"/>
</dbReference>
<dbReference type="KEGG" id="acan:ACA1_076590"/>
<reference evidence="2 3" key="1">
    <citation type="journal article" date="2013" name="Genome Biol.">
        <title>Genome of Acanthamoeba castellanii highlights extensive lateral gene transfer and early evolution of tyrosine kinase signaling.</title>
        <authorList>
            <person name="Clarke M."/>
            <person name="Lohan A.J."/>
            <person name="Liu B."/>
            <person name="Lagkouvardos I."/>
            <person name="Roy S."/>
            <person name="Zafar N."/>
            <person name="Bertelli C."/>
            <person name="Schilde C."/>
            <person name="Kianianmomeni A."/>
            <person name="Burglin T.R."/>
            <person name="Frech C."/>
            <person name="Turcotte B."/>
            <person name="Kopec K.O."/>
            <person name="Synnott J.M."/>
            <person name="Choo C."/>
            <person name="Paponov I."/>
            <person name="Finkler A."/>
            <person name="Soon Heng Tan C."/>
            <person name="Hutchins A.P."/>
            <person name="Weinmeier T."/>
            <person name="Rattei T."/>
            <person name="Chu J.S."/>
            <person name="Gimenez G."/>
            <person name="Irimia M."/>
            <person name="Rigden D.J."/>
            <person name="Fitzpatrick D.A."/>
            <person name="Lorenzo-Morales J."/>
            <person name="Bateman A."/>
            <person name="Chiu C.H."/>
            <person name="Tang P."/>
            <person name="Hegemann P."/>
            <person name="Fromm H."/>
            <person name="Raoult D."/>
            <person name="Greub G."/>
            <person name="Miranda-Saavedra D."/>
            <person name="Chen N."/>
            <person name="Nash P."/>
            <person name="Ginger M.L."/>
            <person name="Horn M."/>
            <person name="Schaap P."/>
            <person name="Caler L."/>
            <person name="Loftus B."/>
        </authorList>
    </citation>
    <scope>NUCLEOTIDE SEQUENCE [LARGE SCALE GENOMIC DNA]</scope>
    <source>
        <strain evidence="2 3">Neff</strain>
    </source>
</reference>
<dbReference type="Proteomes" id="UP000011083">
    <property type="component" value="Unassembled WGS sequence"/>
</dbReference>
<dbReference type="InterPro" id="IPR013320">
    <property type="entry name" value="ConA-like_dom_sf"/>
</dbReference>
<evidence type="ECO:0000313" key="3">
    <source>
        <dbReference type="Proteomes" id="UP000011083"/>
    </source>
</evidence>
<dbReference type="EMBL" id="KB008074">
    <property type="protein sequence ID" value="ELR13806.1"/>
    <property type="molecule type" value="Genomic_DNA"/>
</dbReference>
<dbReference type="Gene3D" id="2.60.120.920">
    <property type="match status" value="1"/>
</dbReference>
<evidence type="ECO:0008006" key="4">
    <source>
        <dbReference type="Google" id="ProtNLM"/>
    </source>
</evidence>
<keyword evidence="1" id="KW-0175">Coiled coil</keyword>
<dbReference type="AlphaFoldDB" id="L8GNJ2"/>
<dbReference type="GeneID" id="14914342"/>
<sequence>MSDNTTEQIATLQLQAELARLRLELAEVKAENAQLRQAAAQQKNSPAAAAIDPHHTFSTHPNHRHIDLDVTPKGLVVTKARTERQQGNVWSTILSSQSYAAGKHYREFKLASARGSNMMVHIAVQPKAVVEGNAKSPAYFLPRSDTRRAKGVEAASKWYYFNRIVHPTGLGAFGAGDQVGVLLDLSPSAATAALDSSLPHEVLDPEEQQRGTVTFSVNGKAGLAMPLAGDSYYFSVSLFSKDDFVELLPTQCWDE</sequence>
<dbReference type="OrthoDB" id="6762394at2759"/>
<feature type="coiled-coil region" evidence="1">
    <location>
        <begin position="9"/>
        <end position="45"/>
    </location>
</feature>
<dbReference type="SUPFAM" id="SSF49899">
    <property type="entry name" value="Concanavalin A-like lectins/glucanases"/>
    <property type="match status" value="1"/>
</dbReference>
<dbReference type="VEuPathDB" id="AmoebaDB:ACA1_076590"/>
<gene>
    <name evidence="2" type="ORF">ACA1_076590</name>
</gene>
<evidence type="ECO:0000313" key="2">
    <source>
        <dbReference type="EMBL" id="ELR13806.1"/>
    </source>
</evidence>
<keyword evidence="3" id="KW-1185">Reference proteome</keyword>
<evidence type="ECO:0000256" key="1">
    <source>
        <dbReference type="SAM" id="Coils"/>
    </source>
</evidence>